<reference evidence="1 2" key="1">
    <citation type="submission" date="2021-06" db="EMBL/GenBank/DDBJ databases">
        <title>Caerostris darwini draft genome.</title>
        <authorList>
            <person name="Kono N."/>
            <person name="Arakawa K."/>
        </authorList>
    </citation>
    <scope>NUCLEOTIDE SEQUENCE [LARGE SCALE GENOMIC DNA]</scope>
</reference>
<sequence length="284" mass="32122">MTIQAYCAGPFSGGILSLIAAHCGPSGTPDLLHLHISSNLIGRDTTRGLLFSFGATRLCRNLNLNPLDLRWLLCFLVNTHPDSELLNRRNELDLAEEEYRKQQSLNDHPGTLCGSIQWRNLVLDFGPLWSFRNARPLHLHISSNLIGRDTTRGLLFSFGAIRLCRNLNLNPLDLRWLLCFLVNIHTDSELLNQRNELDLAEDPQERYSKGNGNNLPFLALFLRKAHLESHFLGYSQTSVRIPSAQGGNEELLSSFTTLSDTSRKGFIAPLRMHEDRWICIGYES</sequence>
<name>A0AAV4V6U7_9ARAC</name>
<organism evidence="1 2">
    <name type="scientific">Caerostris darwini</name>
    <dbReference type="NCBI Taxonomy" id="1538125"/>
    <lineage>
        <taxon>Eukaryota</taxon>
        <taxon>Metazoa</taxon>
        <taxon>Ecdysozoa</taxon>
        <taxon>Arthropoda</taxon>
        <taxon>Chelicerata</taxon>
        <taxon>Arachnida</taxon>
        <taxon>Araneae</taxon>
        <taxon>Araneomorphae</taxon>
        <taxon>Entelegynae</taxon>
        <taxon>Araneoidea</taxon>
        <taxon>Araneidae</taxon>
        <taxon>Caerostris</taxon>
    </lineage>
</organism>
<gene>
    <name evidence="1" type="ORF">CDAR_592441</name>
</gene>
<accession>A0AAV4V6U7</accession>
<evidence type="ECO:0000313" key="1">
    <source>
        <dbReference type="EMBL" id="GIY65942.1"/>
    </source>
</evidence>
<dbReference type="AlphaFoldDB" id="A0AAV4V6U7"/>
<comment type="caution">
    <text evidence="1">The sequence shown here is derived from an EMBL/GenBank/DDBJ whole genome shotgun (WGS) entry which is preliminary data.</text>
</comment>
<evidence type="ECO:0000313" key="2">
    <source>
        <dbReference type="Proteomes" id="UP001054837"/>
    </source>
</evidence>
<keyword evidence="2" id="KW-1185">Reference proteome</keyword>
<dbReference type="EMBL" id="BPLQ01012511">
    <property type="protein sequence ID" value="GIY65942.1"/>
    <property type="molecule type" value="Genomic_DNA"/>
</dbReference>
<protein>
    <submittedName>
        <fullName evidence="1">Uncharacterized protein</fullName>
    </submittedName>
</protein>
<proteinExistence type="predicted"/>
<dbReference type="Proteomes" id="UP001054837">
    <property type="component" value="Unassembled WGS sequence"/>
</dbReference>